<reference evidence="3 4" key="1">
    <citation type="submission" date="2016-03" db="EMBL/GenBank/DDBJ databases">
        <authorList>
            <person name="Ploux O."/>
        </authorList>
    </citation>
    <scope>NUCLEOTIDE SEQUENCE [LARGE SCALE GENOMIC DNA]</scope>
    <source>
        <strain evidence="3 4">R-45378</strain>
    </source>
</reference>
<dbReference type="Proteomes" id="UP000077857">
    <property type="component" value="Unassembled WGS sequence"/>
</dbReference>
<name>A0A177NJL5_9GAMM</name>
<evidence type="ECO:0000259" key="2">
    <source>
        <dbReference type="Pfam" id="PF20766"/>
    </source>
</evidence>
<dbReference type="InterPro" id="IPR007386">
    <property type="entry name" value="DUF447_N"/>
</dbReference>
<gene>
    <name evidence="3" type="ORF">A1507_10060</name>
</gene>
<evidence type="ECO:0000313" key="3">
    <source>
        <dbReference type="EMBL" id="OAI18081.1"/>
    </source>
</evidence>
<feature type="domain" description="DUF447" evidence="1">
    <location>
        <begin position="4"/>
        <end position="117"/>
    </location>
</feature>
<evidence type="ECO:0000259" key="1">
    <source>
        <dbReference type="Pfam" id="PF04289"/>
    </source>
</evidence>
<sequence>MIQETLITTANAQGQVHIAPMGVHVDGEWRIILPFRPSATLENLLLNRTAVINFCDDVRIFAGCLTGRRDWPLRPAERVAGFYLADTLAHAELQLERVEEDELRPKLFCKVVHSVNHRPFQGFNRAQYSVLEAAILVSRLDMLPPEKIRAELDYLRIGMDKTAGDNERQAWGWLMDAIERHRCGGQA</sequence>
<comment type="caution">
    <text evidence="3">The sequence shown here is derived from an EMBL/GenBank/DDBJ whole genome shotgun (WGS) entry which is preliminary data.</text>
</comment>
<dbReference type="Gene3D" id="1.20.58.290">
    <property type="entry name" value="Hypothetical membrane protein ta0354_69_121"/>
    <property type="match status" value="1"/>
</dbReference>
<protein>
    <submittedName>
        <fullName evidence="3">Tetrahydromethanopterin synthesis protein</fullName>
    </submittedName>
</protein>
<dbReference type="OrthoDB" id="2112021at2"/>
<evidence type="ECO:0000313" key="4">
    <source>
        <dbReference type="Proteomes" id="UP000077857"/>
    </source>
</evidence>
<dbReference type="Pfam" id="PF04289">
    <property type="entry name" value="DUF447_N"/>
    <property type="match status" value="1"/>
</dbReference>
<dbReference type="InterPro" id="IPR012349">
    <property type="entry name" value="Split_barrel_FMN-bd"/>
</dbReference>
<dbReference type="AlphaFoldDB" id="A0A177NJL5"/>
<dbReference type="Gene3D" id="2.30.110.10">
    <property type="entry name" value="Electron Transport, Fmn-binding Protein, Chain A"/>
    <property type="match status" value="1"/>
</dbReference>
<organism evidence="3 4">
    <name type="scientific">Methylomonas koyamae</name>
    <dbReference type="NCBI Taxonomy" id="702114"/>
    <lineage>
        <taxon>Bacteria</taxon>
        <taxon>Pseudomonadati</taxon>
        <taxon>Pseudomonadota</taxon>
        <taxon>Gammaproteobacteria</taxon>
        <taxon>Methylococcales</taxon>
        <taxon>Methylococcaceae</taxon>
        <taxon>Methylomonas</taxon>
    </lineage>
</organism>
<feature type="domain" description="DUF447" evidence="2">
    <location>
        <begin position="124"/>
        <end position="175"/>
    </location>
</feature>
<dbReference type="Pfam" id="PF20766">
    <property type="entry name" value="DUF447_C"/>
    <property type="match status" value="1"/>
</dbReference>
<dbReference type="RefSeq" id="WP_064040076.1">
    <property type="nucleotide sequence ID" value="NZ_LUUJ01000062.1"/>
</dbReference>
<proteinExistence type="predicted"/>
<accession>A0A177NJL5</accession>
<dbReference type="SUPFAM" id="SSF50475">
    <property type="entry name" value="FMN-binding split barrel"/>
    <property type="match status" value="1"/>
</dbReference>
<dbReference type="EMBL" id="LUUJ01000062">
    <property type="protein sequence ID" value="OAI18081.1"/>
    <property type="molecule type" value="Genomic_DNA"/>
</dbReference>
<dbReference type="InterPro" id="IPR049288">
    <property type="entry name" value="DUF447_C"/>
</dbReference>